<protein>
    <recommendedName>
        <fullName evidence="15">Sensor protein</fullName>
        <ecNumber evidence="15">2.7.13.3</ecNumber>
    </recommendedName>
</protein>
<keyword evidence="9 15" id="KW-0547">Nucleotide-binding</keyword>
<keyword evidence="8 15" id="KW-0812">Transmembrane</keyword>
<evidence type="ECO:0000256" key="5">
    <source>
        <dbReference type="ARBA" id="ARBA00022519"/>
    </source>
</evidence>
<evidence type="ECO:0000256" key="9">
    <source>
        <dbReference type="ARBA" id="ARBA00022741"/>
    </source>
</evidence>
<dbReference type="Pfam" id="PF00512">
    <property type="entry name" value="HisKA"/>
    <property type="match status" value="1"/>
</dbReference>
<evidence type="ECO:0000256" key="1">
    <source>
        <dbReference type="ARBA" id="ARBA00000085"/>
    </source>
</evidence>
<feature type="domain" description="Histidine kinase" evidence="16">
    <location>
        <begin position="238"/>
        <end position="452"/>
    </location>
</feature>
<keyword evidence="10 15" id="KW-0418">Kinase</keyword>
<keyword evidence="7 15" id="KW-0808">Transferase</keyword>
<dbReference type="Pfam" id="PF00672">
    <property type="entry name" value="HAMP"/>
    <property type="match status" value="1"/>
</dbReference>
<sequence length="452" mass="50724">MTTKNKTSSMHSIATRLILSYFSASLLVLCVLSATTLYAVRYHFAQQDYSILQASFSTINKLQSEDNFILKFGEFFEASEIKLWLLADERLIYSSQKIPLPMQLEVNNSDTFIEWSIEGTHYRALKFTLDDRPGVYAVLGVSTNAHHVFIRNFANVLLLTTIIASIISGVLGWLIVRRELSPLRRLEQHIKAITPQKLDLRIPNQHFPQELIPLVIGFNDMLDRLEGDFERLSEFSSDIAHELRTPVGNMMTQTQVALSKPRSNEEYQDILVSNVEELNRITKTITDMLYLAKSEHNLLLKTNEPVALSNMVEELIEFYEMAGDDKALTFSQSGDAEIVADKSMVKRALSNLLSNAVRHSRSNSNIDVAITQTQTSSEIAITNHGDTIAAESIPMLFERFYRADKSRQHNSSSGAGLGLPITCSIAKMHHGDVCVESSDGVTTFTLKLANKS</sequence>
<keyword evidence="5 15" id="KW-0997">Cell inner membrane</keyword>
<comment type="catalytic activity">
    <reaction evidence="1 15">
        <text>ATP + protein L-histidine = ADP + protein N-phospho-L-histidine.</text>
        <dbReference type="EC" id="2.7.13.3"/>
    </reaction>
</comment>
<dbReference type="CDD" id="cd00075">
    <property type="entry name" value="HATPase"/>
    <property type="match status" value="1"/>
</dbReference>
<keyword evidence="4 15" id="KW-1003">Cell membrane</keyword>
<evidence type="ECO:0000256" key="6">
    <source>
        <dbReference type="ARBA" id="ARBA00022553"/>
    </source>
</evidence>
<evidence type="ECO:0000259" key="17">
    <source>
        <dbReference type="PROSITE" id="PS50885"/>
    </source>
</evidence>
<keyword evidence="12 15" id="KW-1133">Transmembrane helix</keyword>
<evidence type="ECO:0000256" key="2">
    <source>
        <dbReference type="ARBA" id="ARBA00004141"/>
    </source>
</evidence>
<comment type="function">
    <text evidence="15">Member of a two-component regulatory system.</text>
</comment>
<accession>A0A9X3HQL2</accession>
<comment type="caution">
    <text evidence="18">The sequence shown here is derived from an EMBL/GenBank/DDBJ whole genome shotgun (WGS) entry which is preliminary data.</text>
</comment>
<dbReference type="SMART" id="SM00304">
    <property type="entry name" value="HAMP"/>
    <property type="match status" value="1"/>
</dbReference>
<evidence type="ECO:0000313" key="18">
    <source>
        <dbReference type="EMBL" id="MCW8333296.1"/>
    </source>
</evidence>
<dbReference type="EMBL" id="JAKRRX010000021">
    <property type="protein sequence ID" value="MCW8333296.1"/>
    <property type="molecule type" value="Genomic_DNA"/>
</dbReference>
<dbReference type="SMART" id="SM00388">
    <property type="entry name" value="HisKA"/>
    <property type="match status" value="1"/>
</dbReference>
<dbReference type="InterPro" id="IPR050428">
    <property type="entry name" value="TCS_sensor_his_kinase"/>
</dbReference>
<dbReference type="PROSITE" id="PS50109">
    <property type="entry name" value="HIS_KIN"/>
    <property type="match status" value="1"/>
</dbReference>
<dbReference type="AlphaFoldDB" id="A0A9X3HQL2"/>
<dbReference type="InterPro" id="IPR036890">
    <property type="entry name" value="HATPase_C_sf"/>
</dbReference>
<evidence type="ECO:0000256" key="15">
    <source>
        <dbReference type="RuleBase" id="RU364088"/>
    </source>
</evidence>
<dbReference type="NCBIfam" id="TIGR01386">
    <property type="entry name" value="cztS_silS_copS"/>
    <property type="match status" value="1"/>
</dbReference>
<reference evidence="18" key="1">
    <citation type="submission" date="2022-02" db="EMBL/GenBank/DDBJ databases">
        <title>Vibrio sp. nov., a new bacterium isolated from Bohai sea, China.</title>
        <authorList>
            <person name="Yuan Y."/>
        </authorList>
    </citation>
    <scope>NUCLEOTIDE SEQUENCE</scope>
    <source>
        <strain evidence="18">DBSS07</strain>
    </source>
</reference>
<evidence type="ECO:0000259" key="16">
    <source>
        <dbReference type="PROSITE" id="PS50109"/>
    </source>
</evidence>
<dbReference type="FunFam" id="3.30.565.10:FF:000006">
    <property type="entry name" value="Sensor histidine kinase WalK"/>
    <property type="match status" value="1"/>
</dbReference>
<gene>
    <name evidence="18" type="ORF">MD483_05605</name>
</gene>
<keyword evidence="13 15" id="KW-0902">Two-component regulatory system</keyword>
<dbReference type="Gene3D" id="1.10.287.130">
    <property type="match status" value="1"/>
</dbReference>
<evidence type="ECO:0000256" key="12">
    <source>
        <dbReference type="ARBA" id="ARBA00022989"/>
    </source>
</evidence>
<dbReference type="Gene3D" id="6.10.340.10">
    <property type="match status" value="1"/>
</dbReference>
<proteinExistence type="predicted"/>
<dbReference type="PANTHER" id="PTHR45436:SF15">
    <property type="entry name" value="SENSOR HISTIDINE KINASE CUSS"/>
    <property type="match status" value="1"/>
</dbReference>
<dbReference type="Proteomes" id="UP001155586">
    <property type="component" value="Unassembled WGS sequence"/>
</dbReference>
<dbReference type="InterPro" id="IPR036097">
    <property type="entry name" value="HisK_dim/P_sf"/>
</dbReference>
<dbReference type="SMART" id="SM00387">
    <property type="entry name" value="HATPase_c"/>
    <property type="match status" value="1"/>
</dbReference>
<dbReference type="Pfam" id="PF02518">
    <property type="entry name" value="HATPase_c"/>
    <property type="match status" value="1"/>
</dbReference>
<dbReference type="SUPFAM" id="SSF55874">
    <property type="entry name" value="ATPase domain of HSP90 chaperone/DNA topoisomerase II/histidine kinase"/>
    <property type="match status" value="1"/>
</dbReference>
<evidence type="ECO:0000256" key="13">
    <source>
        <dbReference type="ARBA" id="ARBA00023012"/>
    </source>
</evidence>
<keyword evidence="11 15" id="KW-0067">ATP-binding</keyword>
<name>A0A9X3HQL2_9VIBR</name>
<evidence type="ECO:0000256" key="8">
    <source>
        <dbReference type="ARBA" id="ARBA00022692"/>
    </source>
</evidence>
<feature type="domain" description="HAMP" evidence="17">
    <location>
        <begin position="177"/>
        <end position="230"/>
    </location>
</feature>
<dbReference type="SUPFAM" id="SSF47384">
    <property type="entry name" value="Homodimeric domain of signal transducing histidine kinase"/>
    <property type="match status" value="1"/>
</dbReference>
<evidence type="ECO:0000256" key="14">
    <source>
        <dbReference type="ARBA" id="ARBA00023136"/>
    </source>
</evidence>
<evidence type="ECO:0000256" key="11">
    <source>
        <dbReference type="ARBA" id="ARBA00022840"/>
    </source>
</evidence>
<keyword evidence="19" id="KW-1185">Reference proteome</keyword>
<dbReference type="GO" id="GO:0000155">
    <property type="term" value="F:phosphorelay sensor kinase activity"/>
    <property type="evidence" value="ECO:0007669"/>
    <property type="project" value="InterPro"/>
</dbReference>
<dbReference type="Gene3D" id="3.30.565.10">
    <property type="entry name" value="Histidine kinase-like ATPase, C-terminal domain"/>
    <property type="match status" value="1"/>
</dbReference>
<evidence type="ECO:0000256" key="3">
    <source>
        <dbReference type="ARBA" id="ARBA00004533"/>
    </source>
</evidence>
<evidence type="ECO:0000313" key="19">
    <source>
        <dbReference type="Proteomes" id="UP001155586"/>
    </source>
</evidence>
<dbReference type="PROSITE" id="PS50885">
    <property type="entry name" value="HAMP"/>
    <property type="match status" value="1"/>
</dbReference>
<dbReference type="InterPro" id="IPR006290">
    <property type="entry name" value="CztS_silS_copS"/>
</dbReference>
<keyword evidence="14 15" id="KW-0472">Membrane</keyword>
<evidence type="ECO:0000256" key="7">
    <source>
        <dbReference type="ARBA" id="ARBA00022679"/>
    </source>
</evidence>
<evidence type="ECO:0000256" key="4">
    <source>
        <dbReference type="ARBA" id="ARBA00022475"/>
    </source>
</evidence>
<keyword evidence="6" id="KW-0597">Phosphoprotein</keyword>
<organism evidence="18 19">
    <name type="scientific">Vibrio paucivorans</name>
    <dbReference type="NCBI Taxonomy" id="2829489"/>
    <lineage>
        <taxon>Bacteria</taxon>
        <taxon>Pseudomonadati</taxon>
        <taxon>Pseudomonadota</taxon>
        <taxon>Gammaproteobacteria</taxon>
        <taxon>Vibrionales</taxon>
        <taxon>Vibrionaceae</taxon>
        <taxon>Vibrio</taxon>
    </lineage>
</organism>
<feature type="transmembrane region" description="Helical" evidence="15">
    <location>
        <begin position="153"/>
        <end position="176"/>
    </location>
</feature>
<dbReference type="CDD" id="cd00082">
    <property type="entry name" value="HisKA"/>
    <property type="match status" value="1"/>
</dbReference>
<dbReference type="GO" id="GO:0005524">
    <property type="term" value="F:ATP binding"/>
    <property type="evidence" value="ECO:0007669"/>
    <property type="project" value="UniProtKB-KW"/>
</dbReference>
<dbReference type="GO" id="GO:0005886">
    <property type="term" value="C:plasma membrane"/>
    <property type="evidence" value="ECO:0007669"/>
    <property type="project" value="UniProtKB-SubCell"/>
</dbReference>
<comment type="subcellular location">
    <subcellularLocation>
        <location evidence="3 15">Cell inner membrane</location>
    </subcellularLocation>
    <subcellularLocation>
        <location evidence="2">Membrane</location>
        <topology evidence="2">Multi-pass membrane protein</topology>
    </subcellularLocation>
</comment>
<dbReference type="InterPro" id="IPR005467">
    <property type="entry name" value="His_kinase_dom"/>
</dbReference>
<evidence type="ECO:0000256" key="10">
    <source>
        <dbReference type="ARBA" id="ARBA00022777"/>
    </source>
</evidence>
<dbReference type="InterPro" id="IPR003661">
    <property type="entry name" value="HisK_dim/P_dom"/>
</dbReference>
<dbReference type="InterPro" id="IPR003594">
    <property type="entry name" value="HATPase_dom"/>
</dbReference>
<dbReference type="InterPro" id="IPR003660">
    <property type="entry name" value="HAMP_dom"/>
</dbReference>
<dbReference type="PANTHER" id="PTHR45436">
    <property type="entry name" value="SENSOR HISTIDINE KINASE YKOH"/>
    <property type="match status" value="1"/>
</dbReference>
<dbReference type="RefSeq" id="WP_265686900.1">
    <property type="nucleotide sequence ID" value="NZ_JAKRRX010000021.1"/>
</dbReference>
<dbReference type="EC" id="2.7.13.3" evidence="15"/>